<dbReference type="RefSeq" id="WP_112087307.1">
    <property type="nucleotide sequence ID" value="NZ_QLSV01000018.1"/>
</dbReference>
<name>A0A328WJG1_9FLAO</name>
<dbReference type="AlphaFoldDB" id="A0A328WJG1"/>
<dbReference type="Gene3D" id="3.30.460.40">
    <property type="match status" value="1"/>
</dbReference>
<keyword evidence="1" id="KW-0808">Transferase</keyword>
<organism evidence="1 2">
    <name type="scientific">Flavobacterium lacus</name>
    <dbReference type="NCBI Taxonomy" id="1353778"/>
    <lineage>
        <taxon>Bacteria</taxon>
        <taxon>Pseudomonadati</taxon>
        <taxon>Bacteroidota</taxon>
        <taxon>Flavobacteriia</taxon>
        <taxon>Flavobacteriales</taxon>
        <taxon>Flavobacteriaceae</taxon>
        <taxon>Flavobacterium</taxon>
    </lineage>
</organism>
<evidence type="ECO:0000313" key="1">
    <source>
        <dbReference type="EMBL" id="RAR46502.1"/>
    </source>
</evidence>
<evidence type="ECO:0000313" key="2">
    <source>
        <dbReference type="Proteomes" id="UP000249518"/>
    </source>
</evidence>
<dbReference type="Proteomes" id="UP000249518">
    <property type="component" value="Unassembled WGS sequence"/>
</dbReference>
<comment type="caution">
    <text evidence="1">The sequence shown here is derived from an EMBL/GenBank/DDBJ whole genome shotgun (WGS) entry which is preliminary data.</text>
</comment>
<dbReference type="EMBL" id="QLSV01000018">
    <property type="protein sequence ID" value="RAR46502.1"/>
    <property type="molecule type" value="Genomic_DNA"/>
</dbReference>
<proteinExistence type="predicted"/>
<protein>
    <submittedName>
        <fullName evidence="1">Putative nucleotidyltransferase</fullName>
    </submittedName>
</protein>
<keyword evidence="2" id="KW-1185">Reference proteome</keyword>
<accession>A0A328WJG1</accession>
<gene>
    <name evidence="1" type="ORF">B0I10_11837</name>
</gene>
<dbReference type="GO" id="GO:0016740">
    <property type="term" value="F:transferase activity"/>
    <property type="evidence" value="ECO:0007669"/>
    <property type="project" value="UniProtKB-KW"/>
</dbReference>
<sequence length="289" mass="32954">MSTYKINFKQLRQEPAISEMLLALERGLNKFEIDFYLVGAVARDVWMTAINDIPPSRITGDIDFAVFINDKATYDELKKYLLEVEGFSDYKGNAFVLKWKGFVQVDLLPFGAIEGKGNSVSVEGRGLTSVNMPAFQEIYDFGLPTAEIEEKHTFKFCTLPGIVLLKLIAYQDRPEIRSDDIKDISKILNHFFEMYADEIYDNHNDLFGDDTPLNLLAARVMGREIAKITINNEQLYQRILNLISENIISPSTSKIGKIMSEFFGNNVDENISLLTYIRLGYIDMIDQLV</sequence>
<reference evidence="1 2" key="1">
    <citation type="submission" date="2018-06" db="EMBL/GenBank/DDBJ databases">
        <title>Genomic Encyclopedia of Type Strains, Phase III (KMG-III): the genomes of soil and plant-associated and newly described type strains.</title>
        <authorList>
            <person name="Whitman W."/>
        </authorList>
    </citation>
    <scope>NUCLEOTIDE SEQUENCE [LARGE SCALE GENOMIC DNA]</scope>
    <source>
        <strain evidence="1 2">CGMCC 1.12504</strain>
    </source>
</reference>
<dbReference type="OrthoDB" id="5918411at2"/>